<keyword evidence="4" id="KW-1185">Reference proteome</keyword>
<protein>
    <recommendedName>
        <fullName evidence="5">Lipoprotein antigen</fullName>
    </recommendedName>
</protein>
<reference evidence="3 4" key="1">
    <citation type="submission" date="2016-10" db="EMBL/GenBank/DDBJ databases">
        <authorList>
            <person name="de Groot N.N."/>
        </authorList>
    </citation>
    <scope>NUCLEOTIDE SEQUENCE [LARGE SCALE GENOMIC DNA]</scope>
    <source>
        <strain evidence="3 4">DSM 45434</strain>
    </source>
</reference>
<proteinExistence type="predicted"/>
<name>A0A1H1QPE9_9CORY</name>
<dbReference type="RefSeq" id="WP_040421268.1">
    <property type="nucleotide sequence ID" value="NZ_LT629765.1"/>
</dbReference>
<accession>A0A1H1QPE9</accession>
<evidence type="ECO:0000256" key="1">
    <source>
        <dbReference type="SAM" id="MobiDB-lite"/>
    </source>
</evidence>
<evidence type="ECO:0008006" key="5">
    <source>
        <dbReference type="Google" id="ProtNLM"/>
    </source>
</evidence>
<dbReference type="PROSITE" id="PS51257">
    <property type="entry name" value="PROKAR_LIPOPROTEIN"/>
    <property type="match status" value="1"/>
</dbReference>
<evidence type="ECO:0000313" key="3">
    <source>
        <dbReference type="EMBL" id="SDS25361.1"/>
    </source>
</evidence>
<dbReference type="OrthoDB" id="4427544at2"/>
<dbReference type="AlphaFoldDB" id="A0A1H1QPE9"/>
<dbReference type="EMBL" id="LT629765">
    <property type="protein sequence ID" value="SDS25361.1"/>
    <property type="molecule type" value="Genomic_DNA"/>
</dbReference>
<dbReference type="eggNOG" id="ENOG5032BKW">
    <property type="taxonomic scope" value="Bacteria"/>
</dbReference>
<feature type="signal peptide" evidence="2">
    <location>
        <begin position="1"/>
        <end position="23"/>
    </location>
</feature>
<sequence length="170" mass="17653">MTLSSSRTAVVASVAAVASLGLAACSPPGQVDSEQKVDTATSQDADSLPGGTAETGHAVPTNVAEVTGTTSPAPAGTLPVLRNCGEPSETEPTEIVLACKDQNDLLEDIEWSEWGEDLAVGTGTRVTIDPDRRVENAEIILGNPTMVDGELQFTTVSVEGREINPESQYT</sequence>
<dbReference type="Proteomes" id="UP000182237">
    <property type="component" value="Chromosome I"/>
</dbReference>
<evidence type="ECO:0000256" key="2">
    <source>
        <dbReference type="SAM" id="SignalP"/>
    </source>
</evidence>
<feature type="chain" id="PRO_5039530964" description="Lipoprotein antigen" evidence="2">
    <location>
        <begin position="24"/>
        <end position="170"/>
    </location>
</feature>
<gene>
    <name evidence="3" type="ORF">SAMN04488539_1311</name>
</gene>
<feature type="region of interest" description="Disordered" evidence="1">
    <location>
        <begin position="26"/>
        <end position="78"/>
    </location>
</feature>
<keyword evidence="2" id="KW-0732">Signal</keyword>
<evidence type="ECO:0000313" key="4">
    <source>
        <dbReference type="Proteomes" id="UP000182237"/>
    </source>
</evidence>
<organism evidence="3 4">
    <name type="scientific">Corynebacterium timonense</name>
    <dbReference type="NCBI Taxonomy" id="441500"/>
    <lineage>
        <taxon>Bacteria</taxon>
        <taxon>Bacillati</taxon>
        <taxon>Actinomycetota</taxon>
        <taxon>Actinomycetes</taxon>
        <taxon>Mycobacteriales</taxon>
        <taxon>Corynebacteriaceae</taxon>
        <taxon>Corynebacterium</taxon>
    </lineage>
</organism>